<organism evidence="1 2">
    <name type="scientific">Pyropia yezoensis</name>
    <name type="common">Susabi-nori</name>
    <name type="synonym">Porphyra yezoensis</name>
    <dbReference type="NCBI Taxonomy" id="2788"/>
    <lineage>
        <taxon>Eukaryota</taxon>
        <taxon>Rhodophyta</taxon>
        <taxon>Bangiophyceae</taxon>
        <taxon>Bangiales</taxon>
        <taxon>Bangiaceae</taxon>
        <taxon>Pyropia</taxon>
    </lineage>
</organism>
<comment type="caution">
    <text evidence="1">The sequence shown here is derived from an EMBL/GenBank/DDBJ whole genome shotgun (WGS) entry which is preliminary data.</text>
</comment>
<dbReference type="Proteomes" id="UP000798662">
    <property type="component" value="Chromosome 1"/>
</dbReference>
<dbReference type="EMBL" id="CM020618">
    <property type="protein sequence ID" value="KAK1857616.1"/>
    <property type="molecule type" value="Genomic_DNA"/>
</dbReference>
<evidence type="ECO:0000313" key="2">
    <source>
        <dbReference type="Proteomes" id="UP000798662"/>
    </source>
</evidence>
<keyword evidence="2" id="KW-1185">Reference proteome</keyword>
<gene>
    <name evidence="1" type="ORF">I4F81_000232</name>
</gene>
<accession>A0ACC3BJG4</accession>
<evidence type="ECO:0000313" key="1">
    <source>
        <dbReference type="EMBL" id="KAK1857616.1"/>
    </source>
</evidence>
<protein>
    <submittedName>
        <fullName evidence="1">Uncharacterized protein</fullName>
    </submittedName>
</protein>
<reference evidence="1" key="1">
    <citation type="submission" date="2019-11" db="EMBL/GenBank/DDBJ databases">
        <title>Nori genome reveals adaptations in red seaweeds to the harsh intertidal environment.</title>
        <authorList>
            <person name="Wang D."/>
            <person name="Mao Y."/>
        </authorList>
    </citation>
    <scope>NUCLEOTIDE SEQUENCE</scope>
    <source>
        <tissue evidence="1">Gametophyte</tissue>
    </source>
</reference>
<proteinExistence type="predicted"/>
<name>A0ACC3BJG4_PYRYE</name>
<sequence>MPAGFVDVVDEYDGGELLRATHALVLPVCRPRLSRWASLAVVTTRSLMVVDQLHIPASAGAFFFCSFLHNRE</sequence>